<evidence type="ECO:0000313" key="1">
    <source>
        <dbReference type="EMBL" id="KAF2181979.1"/>
    </source>
</evidence>
<keyword evidence="2" id="KW-1185">Reference proteome</keyword>
<protein>
    <submittedName>
        <fullName evidence="1">Uncharacterized protein</fullName>
    </submittedName>
</protein>
<dbReference type="AlphaFoldDB" id="A0A6A6DUS5"/>
<reference evidence="1" key="1">
    <citation type="journal article" date="2020" name="Stud. Mycol.">
        <title>101 Dothideomycetes genomes: a test case for predicting lifestyles and emergence of pathogens.</title>
        <authorList>
            <person name="Haridas S."/>
            <person name="Albert R."/>
            <person name="Binder M."/>
            <person name="Bloem J."/>
            <person name="Labutti K."/>
            <person name="Salamov A."/>
            <person name="Andreopoulos B."/>
            <person name="Baker S."/>
            <person name="Barry K."/>
            <person name="Bills G."/>
            <person name="Bluhm B."/>
            <person name="Cannon C."/>
            <person name="Castanera R."/>
            <person name="Culley D."/>
            <person name="Daum C."/>
            <person name="Ezra D."/>
            <person name="Gonzalez J."/>
            <person name="Henrissat B."/>
            <person name="Kuo A."/>
            <person name="Liang C."/>
            <person name="Lipzen A."/>
            <person name="Lutzoni F."/>
            <person name="Magnuson J."/>
            <person name="Mondo S."/>
            <person name="Nolan M."/>
            <person name="Ohm R."/>
            <person name="Pangilinan J."/>
            <person name="Park H.-J."/>
            <person name="Ramirez L."/>
            <person name="Alfaro M."/>
            <person name="Sun H."/>
            <person name="Tritt A."/>
            <person name="Yoshinaga Y."/>
            <person name="Zwiers L.-H."/>
            <person name="Turgeon B."/>
            <person name="Goodwin S."/>
            <person name="Spatafora J."/>
            <person name="Crous P."/>
            <person name="Grigoriev I."/>
        </authorList>
    </citation>
    <scope>NUCLEOTIDE SEQUENCE</scope>
    <source>
        <strain evidence="1">CBS 207.26</strain>
    </source>
</reference>
<accession>A0A6A6DUS5</accession>
<gene>
    <name evidence="1" type="ORF">K469DRAFT_752429</name>
</gene>
<organism evidence="1 2">
    <name type="scientific">Zopfia rhizophila CBS 207.26</name>
    <dbReference type="NCBI Taxonomy" id="1314779"/>
    <lineage>
        <taxon>Eukaryota</taxon>
        <taxon>Fungi</taxon>
        <taxon>Dikarya</taxon>
        <taxon>Ascomycota</taxon>
        <taxon>Pezizomycotina</taxon>
        <taxon>Dothideomycetes</taxon>
        <taxon>Dothideomycetes incertae sedis</taxon>
        <taxon>Zopfiaceae</taxon>
        <taxon>Zopfia</taxon>
    </lineage>
</organism>
<sequence>MLSSFWFSVACSTIVIHLHNELSFRQPQVCMRGGSPPAEHLEFVGRWKTLEQELEQEQGQNDSNNHRKARSRRTLSLLGLKLATGEVGSPMCTQIANSSSRRGFAGGYQHAVLCQQDHMSNPISALDYPNFLPGGSWRTCGDNDSDRQPYSSQLSLAFSRATNSSGMKKPRKGNVFVAKVDHPANRQLGMISLFRGQQFIFEKLDLQDEELWWHICLGTKPQEIKGPFEELNAELKVEQNLIATLVQDLPSAASNEDIFAALNLTARMPALDLQLRPTPRTDVYKEQKDVNAEQDSGEIVVALVRVTKMDPSREKIWEDATEVET</sequence>
<dbReference type="Proteomes" id="UP000800200">
    <property type="component" value="Unassembled WGS sequence"/>
</dbReference>
<proteinExistence type="predicted"/>
<dbReference type="EMBL" id="ML994650">
    <property type="protein sequence ID" value="KAF2181979.1"/>
    <property type="molecule type" value="Genomic_DNA"/>
</dbReference>
<evidence type="ECO:0000313" key="2">
    <source>
        <dbReference type="Proteomes" id="UP000800200"/>
    </source>
</evidence>
<name>A0A6A6DUS5_9PEZI</name>